<sequence length="759" mass="85202">MIMDPKYKVGSVIDEQSIIPNYNGYPDNESGVKYDSPSSDFNFMNVPSDLSDSGLNDLVLSFVFSPGGESFELSLGGSLEGDAPSSPNDSDSSDPVLKYISQMLMEENMEDKLHMFYDPLSLKATEKSFYDVLGEEYLSSLESSQLYISHENPNSNLSGSVSDCGGNTSTISGIGTSDFVDPQWVGDVKESNPVSLQTYDYHLRSNSEPSHQVLVNPSNGLLDIGNGFMDSFMLQYKRGLEEASKFLPKASQLVIDIGSDALAMGQKKEDTLVVVTEEKIERSSSPPNGSRGRKNHQREDSDLEQGRSSKQSAVYVEESELSEMFDKVLLWPVLKDKQWCCGPEVKQDGASQIPKPDEKSNGSNGGKTRAKKQVKNKETVDLRSLLILCAQAISTNNFRNANELLKQIREHSSPLGDGSQRLAHYFANGLEARMAGSGSGVQIFYASIASKRMTAADMLKAYKTNLHACPFKKLSIVFANKMILRAAENSTTLHIVDFGVLYGFQWPLLIQLLSTRSGGPPKLRITGIELPQHGFRPAERIEETGRRLAKYCERFNVPFEYNPIAAQNWENIPVEDLKINSNEVLAVNCLGRFKNLLDETVEVNCPRDAVLNLIRKIKPNIFVHCIINGSYNSPFFVARFREALFHFSSLFDMFDSTLPREDQERLKYESEFYGREAMNVVACEGTERVERPETYKQWQVRATRAGFKQLPLDQEVIAKCRDKLKTWYHTDFVIDQDSNWMLQGWKGRIFYASSCWVPA</sequence>
<feature type="region of interest" description="Disordered" evidence="6">
    <location>
        <begin position="274"/>
        <end position="311"/>
    </location>
</feature>
<reference evidence="7 8" key="1">
    <citation type="journal article" date="2020" name="Mol. Plant">
        <title>The Chromosome-Based Rubber Tree Genome Provides New Insights into Spurge Genome Evolution and Rubber Biosynthesis.</title>
        <authorList>
            <person name="Liu J."/>
            <person name="Shi C."/>
            <person name="Shi C.C."/>
            <person name="Li W."/>
            <person name="Zhang Q.J."/>
            <person name="Zhang Y."/>
            <person name="Li K."/>
            <person name="Lu H.F."/>
            <person name="Shi C."/>
            <person name="Zhu S.T."/>
            <person name="Xiao Z.Y."/>
            <person name="Nan H."/>
            <person name="Yue Y."/>
            <person name="Zhu X.G."/>
            <person name="Wu Y."/>
            <person name="Hong X.N."/>
            <person name="Fan G.Y."/>
            <person name="Tong Y."/>
            <person name="Zhang D."/>
            <person name="Mao C.L."/>
            <person name="Liu Y.L."/>
            <person name="Hao S.J."/>
            <person name="Liu W.Q."/>
            <person name="Lv M.Q."/>
            <person name="Zhang H.B."/>
            <person name="Liu Y."/>
            <person name="Hu-Tang G.R."/>
            <person name="Wang J.P."/>
            <person name="Wang J.H."/>
            <person name="Sun Y.H."/>
            <person name="Ni S.B."/>
            <person name="Chen W.B."/>
            <person name="Zhang X.C."/>
            <person name="Jiao Y.N."/>
            <person name="Eichler E.E."/>
            <person name="Li G.H."/>
            <person name="Liu X."/>
            <person name="Gao L.Z."/>
        </authorList>
    </citation>
    <scope>NUCLEOTIDE SEQUENCE [LARGE SCALE GENOMIC DNA]</scope>
    <source>
        <strain evidence="8">cv. GT1</strain>
        <tissue evidence="7">Leaf</tissue>
    </source>
</reference>
<protein>
    <submittedName>
        <fullName evidence="7">Uncharacterized protein</fullName>
    </submittedName>
</protein>
<dbReference type="Proteomes" id="UP000467840">
    <property type="component" value="Chromosome 14"/>
</dbReference>
<dbReference type="PROSITE" id="PS50985">
    <property type="entry name" value="GRAS"/>
    <property type="match status" value="1"/>
</dbReference>
<proteinExistence type="inferred from homology"/>
<evidence type="ECO:0000256" key="1">
    <source>
        <dbReference type="ARBA" id="ARBA00004123"/>
    </source>
</evidence>
<evidence type="ECO:0000256" key="6">
    <source>
        <dbReference type="SAM" id="MobiDB-lite"/>
    </source>
</evidence>
<evidence type="ECO:0000256" key="5">
    <source>
        <dbReference type="PROSITE-ProRule" id="PRU01191"/>
    </source>
</evidence>
<dbReference type="AlphaFoldDB" id="A0A6A6MIL3"/>
<feature type="region of interest" description="Disordered" evidence="6">
    <location>
        <begin position="75"/>
        <end position="95"/>
    </location>
</feature>
<evidence type="ECO:0000313" key="8">
    <source>
        <dbReference type="Proteomes" id="UP000467840"/>
    </source>
</evidence>
<evidence type="ECO:0000256" key="4">
    <source>
        <dbReference type="ARBA" id="ARBA00023242"/>
    </source>
</evidence>
<dbReference type="InterPro" id="IPR005202">
    <property type="entry name" value="TF_GRAS"/>
</dbReference>
<feature type="compositionally biased region" description="Basic and acidic residues" evidence="6">
    <location>
        <begin position="297"/>
        <end position="307"/>
    </location>
</feature>
<dbReference type="PANTHER" id="PTHR31636">
    <property type="entry name" value="OSJNBA0084A10.13 PROTEIN-RELATED"/>
    <property type="match status" value="1"/>
</dbReference>
<feature type="region of interest" description="Disordered" evidence="6">
    <location>
        <begin position="345"/>
        <end position="375"/>
    </location>
</feature>
<feature type="short sequence motif" description="VHIID" evidence="5">
    <location>
        <begin position="493"/>
        <end position="497"/>
    </location>
</feature>
<gene>
    <name evidence="7" type="ORF">GH714_027027</name>
</gene>
<feature type="region of interest" description="Leucine repeat II (LRII)" evidence="5">
    <location>
        <begin position="543"/>
        <end position="575"/>
    </location>
</feature>
<dbReference type="Pfam" id="PF03514">
    <property type="entry name" value="GRAS"/>
    <property type="match status" value="1"/>
</dbReference>
<accession>A0A6A6MIL3</accession>
<feature type="region of interest" description="VHIID" evidence="5">
    <location>
        <begin position="462"/>
        <end position="527"/>
    </location>
</feature>
<keyword evidence="3" id="KW-0804">Transcription</keyword>
<evidence type="ECO:0000256" key="3">
    <source>
        <dbReference type="ARBA" id="ARBA00023163"/>
    </source>
</evidence>
<keyword evidence="2" id="KW-0805">Transcription regulation</keyword>
<dbReference type="EMBL" id="JAAGAX010000006">
    <property type="protein sequence ID" value="KAF2311859.1"/>
    <property type="molecule type" value="Genomic_DNA"/>
</dbReference>
<comment type="caution">
    <text evidence="7">The sequence shown here is derived from an EMBL/GenBank/DDBJ whole genome shotgun (WGS) entry which is preliminary data.</text>
</comment>
<evidence type="ECO:0000313" key="7">
    <source>
        <dbReference type="EMBL" id="KAF2311859.1"/>
    </source>
</evidence>
<name>A0A6A6MIL3_HEVBR</name>
<comment type="subcellular location">
    <subcellularLocation>
        <location evidence="1">Nucleus</location>
    </subcellularLocation>
</comment>
<comment type="caution">
    <text evidence="5">Lacks conserved residue(s) required for the propagation of feature annotation.</text>
</comment>
<keyword evidence="4" id="KW-0539">Nucleus</keyword>
<feature type="region of interest" description="SAW" evidence="5">
    <location>
        <begin position="682"/>
        <end position="757"/>
    </location>
</feature>
<evidence type="ECO:0000256" key="2">
    <source>
        <dbReference type="ARBA" id="ARBA00023015"/>
    </source>
</evidence>
<dbReference type="GO" id="GO:0005634">
    <property type="term" value="C:nucleus"/>
    <property type="evidence" value="ECO:0007669"/>
    <property type="project" value="UniProtKB-SubCell"/>
</dbReference>
<organism evidence="7 8">
    <name type="scientific">Hevea brasiliensis</name>
    <name type="common">Para rubber tree</name>
    <name type="synonym">Siphonia brasiliensis</name>
    <dbReference type="NCBI Taxonomy" id="3981"/>
    <lineage>
        <taxon>Eukaryota</taxon>
        <taxon>Viridiplantae</taxon>
        <taxon>Streptophyta</taxon>
        <taxon>Embryophyta</taxon>
        <taxon>Tracheophyta</taxon>
        <taxon>Spermatophyta</taxon>
        <taxon>Magnoliopsida</taxon>
        <taxon>eudicotyledons</taxon>
        <taxon>Gunneridae</taxon>
        <taxon>Pentapetalae</taxon>
        <taxon>rosids</taxon>
        <taxon>fabids</taxon>
        <taxon>Malpighiales</taxon>
        <taxon>Euphorbiaceae</taxon>
        <taxon>Crotonoideae</taxon>
        <taxon>Micrandreae</taxon>
        <taxon>Hevea</taxon>
    </lineage>
</organism>
<keyword evidence="8" id="KW-1185">Reference proteome</keyword>
<comment type="similarity">
    <text evidence="5">Belongs to the GRAS family.</text>
</comment>